<keyword evidence="1" id="KW-0472">Membrane</keyword>
<feature type="transmembrane region" description="Helical" evidence="1">
    <location>
        <begin position="39"/>
        <end position="60"/>
    </location>
</feature>
<feature type="transmembrane region" description="Helical" evidence="1">
    <location>
        <begin position="98"/>
        <end position="116"/>
    </location>
</feature>
<sequence length="120" mass="12098">MNPVLGLSIGRIAVGALALAKPDSATKTLQLDAVSNPQVPYVVRLFGAREIALGLITLFAGGRTRRGVIAVGVAVDAADAATAYLALKDGSVSKKTAYTLLGPAVGAIGSGLLALVKRSK</sequence>
<proteinExistence type="predicted"/>
<dbReference type="Proteomes" id="UP001595956">
    <property type="component" value="Unassembled WGS sequence"/>
</dbReference>
<comment type="caution">
    <text evidence="2">The sequence shown here is derived from an EMBL/GenBank/DDBJ whole genome shotgun (WGS) entry which is preliminary data.</text>
</comment>
<keyword evidence="1" id="KW-1133">Transmembrane helix</keyword>
<name>A0ABW0MW36_9ACTN</name>
<evidence type="ECO:0000313" key="2">
    <source>
        <dbReference type="EMBL" id="MFC5492545.1"/>
    </source>
</evidence>
<feature type="transmembrane region" description="Helical" evidence="1">
    <location>
        <begin position="67"/>
        <end position="86"/>
    </location>
</feature>
<keyword evidence="3" id="KW-1185">Reference proteome</keyword>
<keyword evidence="1" id="KW-0812">Transmembrane</keyword>
<protein>
    <submittedName>
        <fullName evidence="2">DUF4267 domain-containing protein</fullName>
    </submittedName>
</protein>
<dbReference type="EMBL" id="JBHSMD010000002">
    <property type="protein sequence ID" value="MFC5492545.1"/>
    <property type="molecule type" value="Genomic_DNA"/>
</dbReference>
<accession>A0ABW0MW36</accession>
<evidence type="ECO:0000313" key="3">
    <source>
        <dbReference type="Proteomes" id="UP001595956"/>
    </source>
</evidence>
<organism evidence="2 3">
    <name type="scientific">Nocardioides caricicola</name>
    <dbReference type="NCBI Taxonomy" id="634770"/>
    <lineage>
        <taxon>Bacteria</taxon>
        <taxon>Bacillati</taxon>
        <taxon>Actinomycetota</taxon>
        <taxon>Actinomycetes</taxon>
        <taxon>Propionibacteriales</taxon>
        <taxon>Nocardioidaceae</taxon>
        <taxon>Nocardioides</taxon>
    </lineage>
</organism>
<dbReference type="RefSeq" id="WP_345170869.1">
    <property type="nucleotide sequence ID" value="NZ_BAABFQ010000003.1"/>
</dbReference>
<evidence type="ECO:0000256" key="1">
    <source>
        <dbReference type="SAM" id="Phobius"/>
    </source>
</evidence>
<reference evidence="3" key="1">
    <citation type="journal article" date="2019" name="Int. J. Syst. Evol. Microbiol.">
        <title>The Global Catalogue of Microorganisms (GCM) 10K type strain sequencing project: providing services to taxonomists for standard genome sequencing and annotation.</title>
        <authorList>
            <consortium name="The Broad Institute Genomics Platform"/>
            <consortium name="The Broad Institute Genome Sequencing Center for Infectious Disease"/>
            <person name="Wu L."/>
            <person name="Ma J."/>
        </authorList>
    </citation>
    <scope>NUCLEOTIDE SEQUENCE [LARGE SCALE GENOMIC DNA]</scope>
    <source>
        <strain evidence="3">KACC 13778</strain>
    </source>
</reference>
<gene>
    <name evidence="2" type="ORF">ACFPKY_05520</name>
</gene>